<protein>
    <submittedName>
        <fullName evidence="1">Hydrogenase maturation nickel metallochaperone HypA</fullName>
    </submittedName>
</protein>
<sequence>MKEDLTLNVDDGGRFKCDNCNVIFEVYGMDANDVEHCPVCGSGKVWIIEEMMI</sequence>
<dbReference type="Proteomes" id="UP000470980">
    <property type="component" value="Unassembled WGS sequence"/>
</dbReference>
<accession>A0A6N9IPJ9</accession>
<dbReference type="Proteomes" id="UP000471678">
    <property type="component" value="Unassembled WGS sequence"/>
</dbReference>
<dbReference type="RefSeq" id="WP_143455194.1">
    <property type="nucleotide sequence ID" value="NZ_JAKNSJ010000006.1"/>
</dbReference>
<dbReference type="AlphaFoldDB" id="A0A6N9IPJ9"/>
<reference evidence="3 4" key="1">
    <citation type="journal article" date="2020" name="Food Funct.">
        <title>Screening of Lactobacillus salivarius strains from the feces of Chinese populations and the evaluation of their effects against intestinal inflammation in mice.</title>
        <authorList>
            <person name="Zhai Q."/>
            <person name="Shen X."/>
            <person name="Cen S."/>
            <person name="Zhang C."/>
            <person name="Tian F."/>
            <person name="Zhao J."/>
            <person name="Zhang H."/>
            <person name="Xue Y."/>
            <person name="Chen W."/>
        </authorList>
    </citation>
    <scope>NUCLEOTIDE SEQUENCE [LARGE SCALE GENOMIC DNA]</scope>
    <source>
        <strain evidence="1 4">FYNDL5_1.scaf</strain>
        <strain evidence="2 3">FZJTZ9M6.scaf</strain>
    </source>
</reference>
<dbReference type="EMBL" id="VSUB01000001">
    <property type="protein sequence ID" value="MYY64135.1"/>
    <property type="molecule type" value="Genomic_DNA"/>
</dbReference>
<proteinExistence type="predicted"/>
<name>A0A6N9IPJ9_9LACO</name>
<comment type="caution">
    <text evidence="1">The sequence shown here is derived from an EMBL/GenBank/DDBJ whole genome shotgun (WGS) entry which is preliminary data.</text>
</comment>
<evidence type="ECO:0000313" key="2">
    <source>
        <dbReference type="EMBL" id="MYY73816.1"/>
    </source>
</evidence>
<evidence type="ECO:0000313" key="1">
    <source>
        <dbReference type="EMBL" id="MYY64135.1"/>
    </source>
</evidence>
<evidence type="ECO:0000313" key="4">
    <source>
        <dbReference type="Proteomes" id="UP000471678"/>
    </source>
</evidence>
<dbReference type="EMBL" id="VSTR01000023">
    <property type="protein sequence ID" value="MYY73816.1"/>
    <property type="molecule type" value="Genomic_DNA"/>
</dbReference>
<gene>
    <name evidence="2" type="ORF">FYL10_09235</name>
    <name evidence="1" type="ORF">FYL25_01565</name>
</gene>
<organism evidence="1 4">
    <name type="scientific">Ligilactobacillus salivarius</name>
    <dbReference type="NCBI Taxonomy" id="1624"/>
    <lineage>
        <taxon>Bacteria</taxon>
        <taxon>Bacillati</taxon>
        <taxon>Bacillota</taxon>
        <taxon>Bacilli</taxon>
        <taxon>Lactobacillales</taxon>
        <taxon>Lactobacillaceae</taxon>
        <taxon>Ligilactobacillus</taxon>
    </lineage>
</organism>
<evidence type="ECO:0000313" key="3">
    <source>
        <dbReference type="Proteomes" id="UP000470980"/>
    </source>
</evidence>